<proteinExistence type="predicted"/>
<reference evidence="2 3" key="1">
    <citation type="journal article" date="2019" name="Commun. Biol.">
        <title>The bagworm genome reveals a unique fibroin gene that provides high tensile strength.</title>
        <authorList>
            <person name="Kono N."/>
            <person name="Nakamura H."/>
            <person name="Ohtoshi R."/>
            <person name="Tomita M."/>
            <person name="Numata K."/>
            <person name="Arakawa K."/>
        </authorList>
    </citation>
    <scope>NUCLEOTIDE SEQUENCE [LARGE SCALE GENOMIC DNA]</scope>
</reference>
<dbReference type="EMBL" id="BGZK01000092">
    <property type="protein sequence ID" value="GBP17985.1"/>
    <property type="molecule type" value="Genomic_DNA"/>
</dbReference>
<sequence>MSIAKGKRQLISSVSRCGVRGAGCGWSLTTEHVQERRQREHYIKTINESCASRGGPPGAFQTHTSDKISARRPRARAHVDEPSSSEFPVADH</sequence>
<accession>A0A4C1TVC9</accession>
<comment type="caution">
    <text evidence="2">The sequence shown here is derived from an EMBL/GenBank/DDBJ whole genome shotgun (WGS) entry which is preliminary data.</text>
</comment>
<feature type="region of interest" description="Disordered" evidence="1">
    <location>
        <begin position="49"/>
        <end position="92"/>
    </location>
</feature>
<evidence type="ECO:0000313" key="2">
    <source>
        <dbReference type="EMBL" id="GBP17985.1"/>
    </source>
</evidence>
<keyword evidence="3" id="KW-1185">Reference proteome</keyword>
<evidence type="ECO:0000313" key="3">
    <source>
        <dbReference type="Proteomes" id="UP000299102"/>
    </source>
</evidence>
<gene>
    <name evidence="2" type="ORF">EVAR_16929_1</name>
</gene>
<dbReference type="Proteomes" id="UP000299102">
    <property type="component" value="Unassembled WGS sequence"/>
</dbReference>
<evidence type="ECO:0000256" key="1">
    <source>
        <dbReference type="SAM" id="MobiDB-lite"/>
    </source>
</evidence>
<protein>
    <submittedName>
        <fullName evidence="2">Uncharacterized protein</fullName>
    </submittedName>
</protein>
<organism evidence="2 3">
    <name type="scientific">Eumeta variegata</name>
    <name type="common">Bagworm moth</name>
    <name type="synonym">Eumeta japonica</name>
    <dbReference type="NCBI Taxonomy" id="151549"/>
    <lineage>
        <taxon>Eukaryota</taxon>
        <taxon>Metazoa</taxon>
        <taxon>Ecdysozoa</taxon>
        <taxon>Arthropoda</taxon>
        <taxon>Hexapoda</taxon>
        <taxon>Insecta</taxon>
        <taxon>Pterygota</taxon>
        <taxon>Neoptera</taxon>
        <taxon>Endopterygota</taxon>
        <taxon>Lepidoptera</taxon>
        <taxon>Glossata</taxon>
        <taxon>Ditrysia</taxon>
        <taxon>Tineoidea</taxon>
        <taxon>Psychidae</taxon>
        <taxon>Oiketicinae</taxon>
        <taxon>Eumeta</taxon>
    </lineage>
</organism>
<dbReference type="AlphaFoldDB" id="A0A4C1TVC9"/>
<name>A0A4C1TVC9_EUMVA</name>